<dbReference type="OrthoDB" id="5497289at2"/>
<reference evidence="1 2" key="2">
    <citation type="journal article" date="2005" name="Proteomics">
        <title>Global detection and characterization of hypothetical proteins in Shewanella oneidensis MR-1 using LC-MS based proteomics.</title>
        <authorList>
            <person name="Elias D.A."/>
            <person name="Monroe M.E."/>
            <person name="Marshall M.J."/>
            <person name="Romine M.F."/>
            <person name="Belieav A.S."/>
            <person name="Fredrickson J.K."/>
            <person name="Anderson G.A."/>
            <person name="Smith R.D."/>
            <person name="Lipton M.S."/>
        </authorList>
    </citation>
    <scope>NUCLEOTIDE SEQUENCE [LARGE SCALE GENOMIC DNA]</scope>
    <source>
        <strain evidence="2">ATCC 700550 / JCM 31522 / CIP 106686 / LMG 19005 / NCIMB 14063 / MR-1</strain>
    </source>
</reference>
<reference evidence="1 2" key="4">
    <citation type="journal article" date="2011" name="BMC Genomics">
        <title>Genome-wide protein localization prediction strategies for gram negative bacteria.</title>
        <authorList>
            <person name="Romine M.F."/>
        </authorList>
    </citation>
    <scope>NUCLEOTIDE SEQUENCE [LARGE SCALE GENOMIC DNA]</scope>
    <source>
        <strain evidence="2">ATCC 700550 / JCM 31522 / CIP 106686 / LMG 19005 / NCIMB 14063 / MR-1</strain>
    </source>
</reference>
<evidence type="ECO:0000313" key="2">
    <source>
        <dbReference type="Proteomes" id="UP000008186"/>
    </source>
</evidence>
<dbReference type="PaxDb" id="211586-SO_4045"/>
<dbReference type="KEGG" id="son:SO_4045"/>
<reference evidence="1 2" key="1">
    <citation type="journal article" date="2002" name="Nat. Biotechnol.">
        <title>Genome sequence of the dissimilatory metal ion-reducing bacterium Shewanella oneidensis.</title>
        <authorList>
            <person name="Heidelberg J.F."/>
            <person name="Paulsen I.T."/>
            <person name="Nelson K.E."/>
            <person name="Gaidos E.J."/>
            <person name="Nelson W.C."/>
            <person name="Read T.D."/>
            <person name="Eisen J.A."/>
            <person name="Seshadri R."/>
            <person name="Ward N."/>
            <person name="Methe B."/>
            <person name="Clayton R.A."/>
            <person name="Meyer T."/>
            <person name="Tsapin A."/>
            <person name="Scott J."/>
            <person name="Beanan M."/>
            <person name="Brinkac L."/>
            <person name="Daugherty S."/>
            <person name="DeBoy R.T."/>
            <person name="Dodson R.J."/>
            <person name="Durkin A.S."/>
            <person name="Haft D.H."/>
            <person name="Kolonay J.F."/>
            <person name="Madupu R."/>
            <person name="Peterson J.D."/>
            <person name="Umayam L.A."/>
            <person name="White O."/>
            <person name="Wolf A.M."/>
            <person name="Vamathevan J."/>
            <person name="Weidman J."/>
            <person name="Impraim M."/>
            <person name="Lee K."/>
            <person name="Berry K."/>
            <person name="Lee C."/>
            <person name="Mueller J."/>
            <person name="Khouri H."/>
            <person name="Gill J."/>
            <person name="Utterback T.R."/>
            <person name="McDonald L.A."/>
            <person name="Feldblyum T.V."/>
            <person name="Smith H.O."/>
            <person name="Venter J.C."/>
            <person name="Nealson K.H."/>
            <person name="Fraser C.M."/>
        </authorList>
    </citation>
    <scope>NUCLEOTIDE SEQUENCE [LARGE SCALE GENOMIC DNA]</scope>
    <source>
        <strain evidence="2">ATCC 700550 / JCM 31522 / CIP 106686 / LMG 19005 / NCIMB 14063 / MR-1</strain>
    </source>
</reference>
<sequence length="123" mass="14089">MNMLKEILIQIQSGKTSYRPEKDSYESLLQFQDTAKHILYAKSKGYVHDVKSQNNFQHPGRLVDHLIVQGGITFKGEQFILSPEVMNNALSFQEDIIELKPNIAGIGVNLNAAYRWLTRKLKK</sequence>
<keyword evidence="2" id="KW-1185">Reference proteome</keyword>
<protein>
    <submittedName>
        <fullName evidence="1">Uncharacterized protein</fullName>
    </submittedName>
</protein>
<name>Q8EA64_SHEON</name>
<reference evidence="1 2" key="3">
    <citation type="journal article" date="2008" name="Appl. Environ. Microbiol.">
        <title>Identification of mobile elements and pseudogenes in the Shewanella oneidensis MR-1 genome.</title>
        <authorList>
            <person name="Romine M.F."/>
            <person name="Carlson T.S."/>
            <person name="Norbeck A.D."/>
            <person name="McCue L.A."/>
            <person name="Lipton M.S."/>
        </authorList>
    </citation>
    <scope>NUCLEOTIDE SEQUENCE [LARGE SCALE GENOMIC DNA]</scope>
    <source>
        <strain evidence="2">ATCC 700550 / JCM 31522 / CIP 106686 / LMG 19005 / NCIMB 14063 / MR-1</strain>
    </source>
</reference>
<dbReference type="HOGENOM" id="CLU_2013697_0_0_6"/>
<gene>
    <name evidence="1" type="ordered locus">SO_4045</name>
</gene>
<organism evidence="1 2">
    <name type="scientific">Shewanella oneidensis (strain ATCC 700550 / JCM 31522 / CIP 106686 / LMG 19005 / NCIMB 14063 / MR-1)</name>
    <dbReference type="NCBI Taxonomy" id="211586"/>
    <lineage>
        <taxon>Bacteria</taxon>
        <taxon>Pseudomonadati</taxon>
        <taxon>Pseudomonadota</taxon>
        <taxon>Gammaproteobacteria</taxon>
        <taxon>Alteromonadales</taxon>
        <taxon>Shewanellaceae</taxon>
        <taxon>Shewanella</taxon>
    </lineage>
</organism>
<proteinExistence type="predicted"/>
<dbReference type="PATRIC" id="fig|211586.12.peg.3920"/>
<dbReference type="BioCyc" id="SONE211586:G1GMP-3743-MONOMER"/>
<dbReference type="RefSeq" id="WP_011073759.1">
    <property type="nucleotide sequence ID" value="NC_004347.2"/>
</dbReference>
<evidence type="ECO:0000313" key="1">
    <source>
        <dbReference type="EMBL" id="AAN57019.1"/>
    </source>
</evidence>
<dbReference type="AlphaFoldDB" id="Q8EA64"/>
<accession>Q8EA64</accession>
<dbReference type="Proteomes" id="UP000008186">
    <property type="component" value="Chromosome"/>
</dbReference>
<dbReference type="EMBL" id="AE014299">
    <property type="protein sequence ID" value="AAN57019.1"/>
    <property type="molecule type" value="Genomic_DNA"/>
</dbReference>